<evidence type="ECO:0000313" key="3">
    <source>
        <dbReference type="Proteomes" id="UP000485058"/>
    </source>
</evidence>
<proteinExistence type="predicted"/>
<keyword evidence="3" id="KW-1185">Reference proteome</keyword>
<reference evidence="2 3" key="1">
    <citation type="submission" date="2020-02" db="EMBL/GenBank/DDBJ databases">
        <title>Draft genome sequence of Haematococcus lacustris strain NIES-144.</title>
        <authorList>
            <person name="Morimoto D."/>
            <person name="Nakagawa S."/>
            <person name="Yoshida T."/>
            <person name="Sawayama S."/>
        </authorList>
    </citation>
    <scope>NUCLEOTIDE SEQUENCE [LARGE SCALE GENOMIC DNA]</scope>
    <source>
        <strain evidence="2 3">NIES-144</strain>
    </source>
</reference>
<dbReference type="Proteomes" id="UP000485058">
    <property type="component" value="Unassembled WGS sequence"/>
</dbReference>
<dbReference type="AlphaFoldDB" id="A0A699ZP72"/>
<accession>A0A699ZP72</accession>
<sequence>MVSVEHYTGALWDPMCPMLGTLPSNFTKLPLVLALCVVEGQQPRWVPPCSRAEEAEEEARQRSQTVLGPS</sequence>
<protein>
    <submittedName>
        <fullName evidence="2">Uncharacterized protein</fullName>
    </submittedName>
</protein>
<dbReference type="EMBL" id="BLLF01002588">
    <property type="protein sequence ID" value="GFH24627.1"/>
    <property type="molecule type" value="Genomic_DNA"/>
</dbReference>
<evidence type="ECO:0000256" key="1">
    <source>
        <dbReference type="SAM" id="MobiDB-lite"/>
    </source>
</evidence>
<name>A0A699ZP72_HAELA</name>
<feature type="region of interest" description="Disordered" evidence="1">
    <location>
        <begin position="48"/>
        <end position="70"/>
    </location>
</feature>
<evidence type="ECO:0000313" key="2">
    <source>
        <dbReference type="EMBL" id="GFH24627.1"/>
    </source>
</evidence>
<organism evidence="2 3">
    <name type="scientific">Haematococcus lacustris</name>
    <name type="common">Green alga</name>
    <name type="synonym">Haematococcus pluvialis</name>
    <dbReference type="NCBI Taxonomy" id="44745"/>
    <lineage>
        <taxon>Eukaryota</taxon>
        <taxon>Viridiplantae</taxon>
        <taxon>Chlorophyta</taxon>
        <taxon>core chlorophytes</taxon>
        <taxon>Chlorophyceae</taxon>
        <taxon>CS clade</taxon>
        <taxon>Chlamydomonadales</taxon>
        <taxon>Haematococcaceae</taxon>
        <taxon>Haematococcus</taxon>
    </lineage>
</organism>
<comment type="caution">
    <text evidence="2">The sequence shown here is derived from an EMBL/GenBank/DDBJ whole genome shotgun (WGS) entry which is preliminary data.</text>
</comment>
<gene>
    <name evidence="2" type="ORF">HaLaN_22456</name>
</gene>